<dbReference type="Gene3D" id="3.40.50.460">
    <property type="entry name" value="Phosphofructokinase domain"/>
    <property type="match status" value="1"/>
</dbReference>
<keyword evidence="5 15" id="KW-0963">Cytoplasm</keyword>
<keyword evidence="9 15" id="KW-0547">Nucleotide-binding</keyword>
<comment type="activity regulation">
    <text evidence="15">Allosterically activated by ADP and other diphosphonucleosides, and allosterically inhibited by phosphoenolpyruvate.</text>
</comment>
<evidence type="ECO:0000256" key="8">
    <source>
        <dbReference type="ARBA" id="ARBA00022723"/>
    </source>
</evidence>
<comment type="cofactor">
    <cofactor evidence="1 15">
        <name>Mg(2+)</name>
        <dbReference type="ChEBI" id="CHEBI:18420"/>
    </cofactor>
</comment>
<evidence type="ECO:0000256" key="10">
    <source>
        <dbReference type="ARBA" id="ARBA00022777"/>
    </source>
</evidence>
<dbReference type="GO" id="GO:0016208">
    <property type="term" value="F:AMP binding"/>
    <property type="evidence" value="ECO:0007669"/>
    <property type="project" value="TreeGrafter"/>
</dbReference>
<feature type="binding site" evidence="15">
    <location>
        <position position="244"/>
    </location>
    <ligand>
        <name>substrate</name>
        <note>ligand shared between dimeric partners</note>
    </ligand>
</feature>
<dbReference type="PANTHER" id="PTHR13697:SF4">
    <property type="entry name" value="ATP-DEPENDENT 6-PHOSPHOFRUCTOKINASE"/>
    <property type="match status" value="1"/>
</dbReference>
<dbReference type="RefSeq" id="WP_109246197.1">
    <property type="nucleotide sequence ID" value="NZ_BFFO01000008.1"/>
</dbReference>
<dbReference type="Pfam" id="PF00365">
    <property type="entry name" value="PFK"/>
    <property type="match status" value="1"/>
</dbReference>
<evidence type="ECO:0000256" key="15">
    <source>
        <dbReference type="HAMAP-Rule" id="MF_00339"/>
    </source>
</evidence>
<dbReference type="GO" id="GO:0048029">
    <property type="term" value="F:monosaccharide binding"/>
    <property type="evidence" value="ECO:0007669"/>
    <property type="project" value="TreeGrafter"/>
</dbReference>
<dbReference type="EMBL" id="BFFO01000008">
    <property type="protein sequence ID" value="GBG97245.1"/>
    <property type="molecule type" value="Genomic_DNA"/>
</dbReference>
<evidence type="ECO:0000256" key="5">
    <source>
        <dbReference type="ARBA" id="ARBA00022490"/>
    </source>
</evidence>
<accession>A0A2R5HIA4</accession>
<organism evidence="17 18">
    <name type="scientific">Lactococcus termiticola</name>
    <dbReference type="NCBI Taxonomy" id="2169526"/>
    <lineage>
        <taxon>Bacteria</taxon>
        <taxon>Bacillati</taxon>
        <taxon>Bacillota</taxon>
        <taxon>Bacilli</taxon>
        <taxon>Lactobacillales</taxon>
        <taxon>Streptococcaceae</taxon>
        <taxon>Lactococcus</taxon>
    </lineage>
</organism>
<dbReference type="InterPro" id="IPR035966">
    <property type="entry name" value="PKF_sf"/>
</dbReference>
<feature type="binding site" evidence="15">
    <location>
        <position position="162"/>
    </location>
    <ligand>
        <name>substrate</name>
        <note>ligand shared between dimeric partners</note>
    </ligand>
</feature>
<evidence type="ECO:0000259" key="16">
    <source>
        <dbReference type="Pfam" id="PF00365"/>
    </source>
</evidence>
<evidence type="ECO:0000256" key="4">
    <source>
        <dbReference type="ARBA" id="ARBA00004679"/>
    </source>
</evidence>
<dbReference type="EC" id="2.7.1.11" evidence="15"/>
<dbReference type="UniPathway" id="UPA00109">
    <property type="reaction ID" value="UER00182"/>
</dbReference>
<dbReference type="GO" id="GO:0042802">
    <property type="term" value="F:identical protein binding"/>
    <property type="evidence" value="ECO:0007669"/>
    <property type="project" value="TreeGrafter"/>
</dbReference>
<feature type="active site" description="Proton acceptor" evidence="15">
    <location>
        <position position="127"/>
    </location>
</feature>
<evidence type="ECO:0000256" key="11">
    <source>
        <dbReference type="ARBA" id="ARBA00022840"/>
    </source>
</evidence>
<evidence type="ECO:0000256" key="3">
    <source>
        <dbReference type="ARBA" id="ARBA00004496"/>
    </source>
</evidence>
<feature type="binding site" evidence="15">
    <location>
        <position position="103"/>
    </location>
    <ligand>
        <name>Mg(2+)</name>
        <dbReference type="ChEBI" id="CHEBI:18420"/>
        <note>catalytic</note>
    </ligand>
</feature>
<feature type="binding site" description="in other chain" evidence="15">
    <location>
        <begin position="213"/>
        <end position="215"/>
    </location>
    <ligand>
        <name>ADP</name>
        <dbReference type="ChEBI" id="CHEBI:456216"/>
        <note>allosteric activator; ligand shared between dimeric partners</note>
    </ligand>
</feature>
<proteinExistence type="inferred from homology"/>
<dbReference type="GO" id="GO:0030388">
    <property type="term" value="P:fructose 1,6-bisphosphate metabolic process"/>
    <property type="evidence" value="ECO:0007669"/>
    <property type="project" value="TreeGrafter"/>
</dbReference>
<dbReference type="PRINTS" id="PR00476">
    <property type="entry name" value="PHFRCTKINASE"/>
</dbReference>
<dbReference type="InterPro" id="IPR015912">
    <property type="entry name" value="Phosphofructokinase_CS"/>
</dbReference>
<dbReference type="OrthoDB" id="9802503at2"/>
<dbReference type="Proteomes" id="UP000245021">
    <property type="component" value="Unassembled WGS sequence"/>
</dbReference>
<comment type="catalytic activity">
    <reaction evidence="14 15">
        <text>beta-D-fructose 6-phosphate + ATP = beta-D-fructose 1,6-bisphosphate + ADP + H(+)</text>
        <dbReference type="Rhea" id="RHEA:16109"/>
        <dbReference type="ChEBI" id="CHEBI:15378"/>
        <dbReference type="ChEBI" id="CHEBI:30616"/>
        <dbReference type="ChEBI" id="CHEBI:32966"/>
        <dbReference type="ChEBI" id="CHEBI:57634"/>
        <dbReference type="ChEBI" id="CHEBI:456216"/>
        <dbReference type="EC" id="2.7.1.11"/>
    </reaction>
</comment>
<evidence type="ECO:0000313" key="17">
    <source>
        <dbReference type="EMBL" id="GBG97245.1"/>
    </source>
</evidence>
<dbReference type="NCBIfam" id="TIGR02482">
    <property type="entry name" value="PFKA_ATP"/>
    <property type="match status" value="1"/>
</dbReference>
<evidence type="ECO:0000256" key="14">
    <source>
        <dbReference type="ARBA" id="ARBA00048070"/>
    </source>
</evidence>
<feature type="binding site" evidence="15">
    <location>
        <begin position="72"/>
        <end position="73"/>
    </location>
    <ligand>
        <name>ATP</name>
        <dbReference type="ChEBI" id="CHEBI:30616"/>
    </ligand>
</feature>
<feature type="domain" description="Phosphofructokinase" evidence="16">
    <location>
        <begin position="3"/>
        <end position="276"/>
    </location>
</feature>
<feature type="binding site" description="in other chain" evidence="15">
    <location>
        <begin position="250"/>
        <end position="253"/>
    </location>
    <ligand>
        <name>substrate</name>
        <note>ligand shared between dimeric partners</note>
    </ligand>
</feature>
<dbReference type="PIRSF" id="PIRSF000532">
    <property type="entry name" value="ATP_PFK_prok"/>
    <property type="match status" value="1"/>
</dbReference>
<feature type="binding site" evidence="15">
    <location>
        <position position="11"/>
    </location>
    <ligand>
        <name>ATP</name>
        <dbReference type="ChEBI" id="CHEBI:30616"/>
    </ligand>
</feature>
<keyword evidence="8 15" id="KW-0479">Metal-binding</keyword>
<feature type="binding site" description="in other chain" evidence="15">
    <location>
        <begin position="169"/>
        <end position="171"/>
    </location>
    <ligand>
        <name>substrate</name>
        <note>ligand shared between dimeric partners</note>
    </ligand>
</feature>
<comment type="pathway">
    <text evidence="4 15">Carbohydrate degradation; glycolysis; D-glyceraldehyde 3-phosphate and glycerone phosphate from D-glucose: step 3/4.</text>
</comment>
<dbReference type="FunFam" id="3.40.50.460:FF:000002">
    <property type="entry name" value="ATP-dependent 6-phosphofructokinase"/>
    <property type="match status" value="1"/>
</dbReference>
<dbReference type="GO" id="GO:0005524">
    <property type="term" value="F:ATP binding"/>
    <property type="evidence" value="ECO:0007669"/>
    <property type="project" value="UniProtKB-UniRule"/>
</dbReference>
<dbReference type="HAMAP" id="MF_00339">
    <property type="entry name" value="Phosphofructokinase_I_B1"/>
    <property type="match status" value="1"/>
</dbReference>
<reference evidence="17 18" key="1">
    <citation type="journal article" date="2018" name="Genome Announc.">
        <title>Draft Genome Sequence of Lactococcus sp. Strain NtB2 (JCM 32569), Isolated from the Gut of the Higher Termite Nasutitermes takasagoensis.</title>
        <authorList>
            <person name="Noda S."/>
            <person name="Aihara C."/>
            <person name="Yuki M."/>
            <person name="Ohkuma M."/>
        </authorList>
    </citation>
    <scope>NUCLEOTIDE SEQUENCE [LARGE SCALE GENOMIC DNA]</scope>
    <source>
        <strain evidence="17 18">NtB2</strain>
    </source>
</reference>
<dbReference type="GO" id="GO:0005945">
    <property type="term" value="C:6-phosphofructokinase complex"/>
    <property type="evidence" value="ECO:0007669"/>
    <property type="project" value="TreeGrafter"/>
</dbReference>
<comment type="caution">
    <text evidence="17">The sequence shown here is derived from an EMBL/GenBank/DDBJ whole genome shotgun (WGS) entry which is preliminary data.</text>
</comment>
<dbReference type="GO" id="GO:0070095">
    <property type="term" value="F:fructose-6-phosphate binding"/>
    <property type="evidence" value="ECO:0007669"/>
    <property type="project" value="TreeGrafter"/>
</dbReference>
<comment type="function">
    <text evidence="2 15">Catalyzes the phosphorylation of D-fructose 6-phosphate to fructose 1,6-bisphosphate by ATP, the first committing step of glycolysis.</text>
</comment>
<dbReference type="NCBIfam" id="NF002872">
    <property type="entry name" value="PRK03202.1"/>
    <property type="match status" value="1"/>
</dbReference>
<name>A0A2R5HIA4_9LACT</name>
<keyword evidence="11 15" id="KW-0067">ATP-binding</keyword>
<comment type="subunit">
    <text evidence="15">Homotetramer.</text>
</comment>
<comment type="subcellular location">
    <subcellularLocation>
        <location evidence="3 15">Cytoplasm</location>
    </subcellularLocation>
</comment>
<dbReference type="GO" id="GO:0046872">
    <property type="term" value="F:metal ion binding"/>
    <property type="evidence" value="ECO:0007669"/>
    <property type="project" value="UniProtKB-KW"/>
</dbReference>
<feature type="binding site" description="in other chain" evidence="15">
    <location>
        <begin position="125"/>
        <end position="127"/>
    </location>
    <ligand>
        <name>substrate</name>
        <note>ligand shared between dimeric partners</note>
    </ligand>
</feature>
<evidence type="ECO:0000313" key="18">
    <source>
        <dbReference type="Proteomes" id="UP000245021"/>
    </source>
</evidence>
<dbReference type="Gene3D" id="3.40.50.450">
    <property type="match status" value="1"/>
</dbReference>
<sequence>MKRIAVLTSGGDAPGMNAAIRAVVRKAISEGIEVYGINHGYAGMVAGDIFPLTAGSVSDLVGRGGTFLYSARFPEFAQLEGQLAGIEQLKKHGIEGVVVIGGDGSYHGAMRLTEHGFPAVGLPGTIDNDIVGTDYTIGFDTAVSTVVDAIDKIRDTSSSHHRTFIVEVMGRNAGDIALWSAIAAGADDVCIPEREFKFENVVNNIKKGYEKGKNHHIIVLAEGVMSGQEFAMKLKAAGDDSDLRVAVLGHIQRGGSPTVRDRVIASRMGARAVELLRDGIGGVAVGIQKEVLVESPILGKAEDNALFSLGADGEIIVNNPHKADLELYLLNRDMNNLNLY</sequence>
<dbReference type="InterPro" id="IPR022953">
    <property type="entry name" value="ATP_PFK"/>
</dbReference>
<protein>
    <recommendedName>
        <fullName evidence="15">ATP-dependent 6-phosphofructokinase</fullName>
        <shortName evidence="15">ATP-PFK</shortName>
        <shortName evidence="15">Phosphofructokinase</shortName>
        <ecNumber evidence="15">2.7.1.11</ecNumber>
    </recommendedName>
    <alternativeName>
        <fullName evidence="15">Phosphohexokinase</fullName>
    </alternativeName>
</protein>
<feature type="binding site" evidence="15">
    <location>
        <begin position="102"/>
        <end position="105"/>
    </location>
    <ligand>
        <name>ATP</name>
        <dbReference type="ChEBI" id="CHEBI:30616"/>
    </ligand>
</feature>
<dbReference type="PANTHER" id="PTHR13697">
    <property type="entry name" value="PHOSPHOFRUCTOKINASE"/>
    <property type="match status" value="1"/>
</dbReference>
<dbReference type="PROSITE" id="PS00433">
    <property type="entry name" value="PHOSPHOFRUCTOKINASE"/>
    <property type="match status" value="1"/>
</dbReference>
<dbReference type="InterPro" id="IPR000023">
    <property type="entry name" value="Phosphofructokinase_dom"/>
</dbReference>
<evidence type="ECO:0000256" key="13">
    <source>
        <dbReference type="ARBA" id="ARBA00023152"/>
    </source>
</evidence>
<dbReference type="AlphaFoldDB" id="A0A2R5HIA4"/>
<dbReference type="GO" id="GO:0003872">
    <property type="term" value="F:6-phosphofructokinase activity"/>
    <property type="evidence" value="ECO:0007669"/>
    <property type="project" value="UniProtKB-UniRule"/>
</dbReference>
<dbReference type="InterPro" id="IPR012828">
    <property type="entry name" value="PFKA_ATP_prok"/>
</dbReference>
<keyword evidence="12 15" id="KW-0460">Magnesium</keyword>
<comment type="similarity">
    <text evidence="15">Belongs to the phosphofructokinase type A (PFKA) family. ATP-dependent PFK group I subfamily. Prokaryotic clade 'B1' sub-subfamily.</text>
</comment>
<dbReference type="InterPro" id="IPR012003">
    <property type="entry name" value="ATP_PFK_prok-type"/>
</dbReference>
<keyword evidence="10 15" id="KW-0418">Kinase</keyword>
<feature type="binding site" description="in other chain" evidence="15">
    <location>
        <position position="211"/>
    </location>
    <ligand>
        <name>ADP</name>
        <dbReference type="ChEBI" id="CHEBI:456216"/>
        <note>allosteric activator; ligand shared between dimeric partners</note>
    </ligand>
</feature>
<evidence type="ECO:0000256" key="2">
    <source>
        <dbReference type="ARBA" id="ARBA00002659"/>
    </source>
</evidence>
<keyword evidence="6 15" id="KW-0021">Allosteric enzyme</keyword>
<feature type="binding site" description="in other chain" evidence="15">
    <location>
        <position position="154"/>
    </location>
    <ligand>
        <name>ADP</name>
        <dbReference type="ChEBI" id="CHEBI:456216"/>
        <note>allosteric activator; ligand shared between dimeric partners</note>
    </ligand>
</feature>
<gene>
    <name evidence="15 17" type="primary">pfkA</name>
    <name evidence="17" type="ORF">NtB2_01383</name>
</gene>
<evidence type="ECO:0000256" key="9">
    <source>
        <dbReference type="ARBA" id="ARBA00022741"/>
    </source>
</evidence>
<feature type="binding site" description="in other chain" evidence="15">
    <location>
        <begin position="185"/>
        <end position="187"/>
    </location>
    <ligand>
        <name>ADP</name>
        <dbReference type="ChEBI" id="CHEBI:456216"/>
        <note>allosteric activator; ligand shared between dimeric partners</note>
    </ligand>
</feature>
<evidence type="ECO:0000256" key="7">
    <source>
        <dbReference type="ARBA" id="ARBA00022679"/>
    </source>
</evidence>
<evidence type="ECO:0000256" key="1">
    <source>
        <dbReference type="ARBA" id="ARBA00001946"/>
    </source>
</evidence>
<evidence type="ECO:0000256" key="6">
    <source>
        <dbReference type="ARBA" id="ARBA00022533"/>
    </source>
</evidence>
<dbReference type="SUPFAM" id="SSF53784">
    <property type="entry name" value="Phosphofructokinase"/>
    <property type="match status" value="1"/>
</dbReference>
<feature type="binding site" description="in other chain" evidence="15">
    <location>
        <position position="222"/>
    </location>
    <ligand>
        <name>substrate</name>
        <note>ligand shared between dimeric partners</note>
    </ligand>
</feature>
<dbReference type="CDD" id="cd00763">
    <property type="entry name" value="Bacterial_PFK"/>
    <property type="match status" value="1"/>
</dbReference>
<comment type="caution">
    <text evidence="15">Lacks conserved residue(s) required for the propagation of feature annotation.</text>
</comment>
<feature type="binding site" evidence="15">
    <location>
        <begin position="21"/>
        <end position="25"/>
    </location>
    <ligand>
        <name>ADP</name>
        <dbReference type="ChEBI" id="CHEBI:456216"/>
        <note>allosteric activator; ligand shared between dimeric partners</note>
    </ligand>
</feature>
<evidence type="ECO:0000256" key="12">
    <source>
        <dbReference type="ARBA" id="ARBA00022842"/>
    </source>
</evidence>
<dbReference type="GO" id="GO:0006002">
    <property type="term" value="P:fructose 6-phosphate metabolic process"/>
    <property type="evidence" value="ECO:0007669"/>
    <property type="project" value="UniProtKB-UniRule"/>
</dbReference>
<dbReference type="GO" id="GO:0061621">
    <property type="term" value="P:canonical glycolysis"/>
    <property type="evidence" value="ECO:0007669"/>
    <property type="project" value="TreeGrafter"/>
</dbReference>
<keyword evidence="13 15" id="KW-0324">Glycolysis</keyword>
<keyword evidence="18" id="KW-1185">Reference proteome</keyword>
<dbReference type="FunFam" id="3.40.50.450:FF:000001">
    <property type="entry name" value="ATP-dependent 6-phosphofructokinase"/>
    <property type="match status" value="1"/>
</dbReference>
<keyword evidence="7 15" id="KW-0808">Transferase</keyword>